<keyword evidence="3" id="KW-1185">Reference proteome</keyword>
<evidence type="ECO:0000256" key="1">
    <source>
        <dbReference type="SAM" id="SignalP"/>
    </source>
</evidence>
<evidence type="ECO:0000313" key="2">
    <source>
        <dbReference type="EMBL" id="POF63304.1"/>
    </source>
</evidence>
<dbReference type="InterPro" id="IPR042245">
    <property type="entry name" value="Tgt2/MlaC_sf"/>
</dbReference>
<dbReference type="RefSeq" id="WP_110094689.1">
    <property type="nucleotide sequence ID" value="NZ_NKUE01000015.1"/>
</dbReference>
<feature type="signal peptide" evidence="1">
    <location>
        <begin position="1"/>
        <end position="37"/>
    </location>
</feature>
<dbReference type="AlphaFoldDB" id="A0A2S3W334"/>
<organism evidence="2 3">
    <name type="scientific">Novacetimonas maltaceti</name>
    <dbReference type="NCBI Taxonomy" id="1203393"/>
    <lineage>
        <taxon>Bacteria</taxon>
        <taxon>Pseudomonadati</taxon>
        <taxon>Pseudomonadota</taxon>
        <taxon>Alphaproteobacteria</taxon>
        <taxon>Acetobacterales</taxon>
        <taxon>Acetobacteraceae</taxon>
        <taxon>Novacetimonas</taxon>
    </lineage>
</organism>
<dbReference type="Pfam" id="PF05494">
    <property type="entry name" value="MlaC"/>
    <property type="match status" value="1"/>
</dbReference>
<evidence type="ECO:0000313" key="3">
    <source>
        <dbReference type="Proteomes" id="UP000237344"/>
    </source>
</evidence>
<reference evidence="2 3" key="1">
    <citation type="submission" date="2018-01" db="EMBL/GenBank/DDBJ databases">
        <title>Draft Genome Sequence of Komagataeibacter maltaceti LMG 1529, a Vinegar Producing Acetic Acid Bacterium Isolated from Malt Vinegar Brewery Acetifiers.</title>
        <authorList>
            <person name="Zhang Q."/>
            <person name="Hollensteiner J."/>
            <person name="Poehlein A."/>
            <person name="Daniel R."/>
        </authorList>
    </citation>
    <scope>NUCLEOTIDE SEQUENCE [LARGE SCALE GENOMIC DNA]</scope>
    <source>
        <strain evidence="2 3">LMG 1529</strain>
    </source>
</reference>
<proteinExistence type="predicted"/>
<name>A0A2S3W334_9PROT</name>
<accession>A0A2S3W334</accession>
<dbReference type="Gene3D" id="3.10.450.710">
    <property type="entry name" value="Tgt2/MlaC"/>
    <property type="match status" value="1"/>
</dbReference>
<dbReference type="EMBL" id="POTC01000009">
    <property type="protein sequence ID" value="POF63304.1"/>
    <property type="molecule type" value="Genomic_DNA"/>
</dbReference>
<evidence type="ECO:0008006" key="4">
    <source>
        <dbReference type="Google" id="ProtNLM"/>
    </source>
</evidence>
<dbReference type="OrthoDB" id="7358716at2"/>
<gene>
    <name evidence="2" type="ORF">KMAL_10350</name>
</gene>
<dbReference type="InterPro" id="IPR008869">
    <property type="entry name" value="MlaC/ttg2D"/>
</dbReference>
<sequence>MIIMKHVLKTTSLALCAGLVAASALPALPSFTPSAHAAAAASDPQAPIKALYAELTRIEAKNSGSFDQRAQELGPVIDRVYDLEAILSSSIGPHYATLSPDQKQVLLSTFRQFTIARNLSSFKPGTDARFTINPAVRDAPVGGNKIVDTQIGSSDDPSGTAVNYVMHMNGAKGYQVVDVLLNGNISQVGMQHSDFRSALAGGNVQNLIDLLQKKIKVFSAG</sequence>
<comment type="caution">
    <text evidence="2">The sequence shown here is derived from an EMBL/GenBank/DDBJ whole genome shotgun (WGS) entry which is preliminary data.</text>
</comment>
<feature type="chain" id="PRO_5015422233" description="Toluene transporter" evidence="1">
    <location>
        <begin position="38"/>
        <end position="221"/>
    </location>
</feature>
<protein>
    <recommendedName>
        <fullName evidence="4">Toluene transporter</fullName>
    </recommendedName>
</protein>
<keyword evidence="1" id="KW-0732">Signal</keyword>
<dbReference type="Proteomes" id="UP000237344">
    <property type="component" value="Unassembled WGS sequence"/>
</dbReference>